<comment type="subcellular location">
    <subcellularLocation>
        <location evidence="1">Cell membrane</location>
        <topology evidence="1">Multi-pass membrane protein</topology>
    </subcellularLocation>
</comment>
<dbReference type="Pfam" id="PF04226">
    <property type="entry name" value="Transgly_assoc"/>
    <property type="match status" value="1"/>
</dbReference>
<evidence type="ECO:0000256" key="4">
    <source>
        <dbReference type="ARBA" id="ARBA00022692"/>
    </source>
</evidence>
<dbReference type="PATRIC" id="fig|264251.5.peg.1005"/>
<keyword evidence="9" id="KW-1185">Reference proteome</keyword>
<gene>
    <name evidence="8" type="ORF">FB00_04890</name>
</gene>
<dbReference type="GO" id="GO:0005886">
    <property type="term" value="C:plasma membrane"/>
    <property type="evidence" value="ECO:0007669"/>
    <property type="project" value="UniProtKB-SubCell"/>
</dbReference>
<organism evidence="8 9">
    <name type="scientific">Cellulosimicrobium funkei</name>
    <dbReference type="NCBI Taxonomy" id="264251"/>
    <lineage>
        <taxon>Bacteria</taxon>
        <taxon>Bacillati</taxon>
        <taxon>Actinomycetota</taxon>
        <taxon>Actinomycetes</taxon>
        <taxon>Micrococcales</taxon>
        <taxon>Promicromonosporaceae</taxon>
        <taxon>Cellulosimicrobium</taxon>
    </lineage>
</organism>
<protein>
    <submittedName>
        <fullName evidence="8">Membrane protein</fullName>
    </submittedName>
</protein>
<dbReference type="STRING" id="264251.FB00_04890"/>
<dbReference type="EMBL" id="JNBQ01000003">
    <property type="protein sequence ID" value="KLN35624.1"/>
    <property type="molecule type" value="Genomic_DNA"/>
</dbReference>
<dbReference type="PANTHER" id="PTHR33884">
    <property type="entry name" value="UPF0410 PROTEIN YMGE"/>
    <property type="match status" value="1"/>
</dbReference>
<evidence type="ECO:0000256" key="7">
    <source>
        <dbReference type="SAM" id="Phobius"/>
    </source>
</evidence>
<comment type="similarity">
    <text evidence="2">Belongs to the UPF0410 family.</text>
</comment>
<evidence type="ECO:0000256" key="6">
    <source>
        <dbReference type="ARBA" id="ARBA00023136"/>
    </source>
</evidence>
<name>A0A0H2KUZ7_9MICO</name>
<evidence type="ECO:0000256" key="3">
    <source>
        <dbReference type="ARBA" id="ARBA00022475"/>
    </source>
</evidence>
<keyword evidence="6 7" id="KW-0472">Membrane</keyword>
<dbReference type="RefSeq" id="WP_047231751.1">
    <property type="nucleotide sequence ID" value="NZ_JNBQ01000003.1"/>
</dbReference>
<evidence type="ECO:0000256" key="2">
    <source>
        <dbReference type="ARBA" id="ARBA00011006"/>
    </source>
</evidence>
<feature type="transmembrane region" description="Helical" evidence="7">
    <location>
        <begin position="63"/>
        <end position="81"/>
    </location>
</feature>
<keyword evidence="4 7" id="KW-0812">Transmembrane</keyword>
<dbReference type="Proteomes" id="UP000035265">
    <property type="component" value="Unassembled WGS sequence"/>
</dbReference>
<accession>A0A0H2KUZ7</accession>
<dbReference type="AlphaFoldDB" id="A0A0H2KUZ7"/>
<keyword evidence="3" id="KW-1003">Cell membrane</keyword>
<keyword evidence="5 7" id="KW-1133">Transmembrane helix</keyword>
<sequence>MGWLAYIVLGLVAGLIARAVLPGKQTGSLIITILLGILGALLGGWLGSVFFGTPLGDLGDFRTWLLAILGSLITLGIYGAVTKGNRRNA</sequence>
<evidence type="ECO:0000313" key="9">
    <source>
        <dbReference type="Proteomes" id="UP000035265"/>
    </source>
</evidence>
<proteinExistence type="inferred from homology"/>
<feature type="transmembrane region" description="Helical" evidence="7">
    <location>
        <begin position="29"/>
        <end position="51"/>
    </location>
</feature>
<evidence type="ECO:0000313" key="8">
    <source>
        <dbReference type="EMBL" id="KLN35624.1"/>
    </source>
</evidence>
<evidence type="ECO:0000256" key="1">
    <source>
        <dbReference type="ARBA" id="ARBA00004651"/>
    </source>
</evidence>
<dbReference type="InterPro" id="IPR007341">
    <property type="entry name" value="Transgly_assoc"/>
</dbReference>
<evidence type="ECO:0000256" key="5">
    <source>
        <dbReference type="ARBA" id="ARBA00022989"/>
    </source>
</evidence>
<dbReference type="PANTHER" id="PTHR33884:SF3">
    <property type="entry name" value="UPF0410 PROTEIN YMGE"/>
    <property type="match status" value="1"/>
</dbReference>
<reference evidence="8 9" key="1">
    <citation type="submission" date="2014-05" db="EMBL/GenBank/DDBJ databases">
        <title>Cellulosimicrobium funkei U11 genome.</title>
        <authorList>
            <person name="Hu C."/>
            <person name="Gong Y."/>
            <person name="Wan W."/>
            <person name="Jiang M."/>
        </authorList>
    </citation>
    <scope>NUCLEOTIDE SEQUENCE [LARGE SCALE GENOMIC DNA]</scope>
    <source>
        <strain evidence="8 9">U11</strain>
    </source>
</reference>
<comment type="caution">
    <text evidence="8">The sequence shown here is derived from an EMBL/GenBank/DDBJ whole genome shotgun (WGS) entry which is preliminary data.</text>
</comment>